<protein>
    <recommendedName>
        <fullName evidence="3">Cytoplasmic protein</fullName>
    </recommendedName>
</protein>
<dbReference type="AlphaFoldDB" id="A0A9X8WLF9"/>
<gene>
    <name evidence="1" type="ORF">SAMN05878482_1052</name>
</gene>
<name>A0A9X8WLF9_9BACI</name>
<dbReference type="InterPro" id="IPR006728">
    <property type="entry name" value="YezG-like"/>
</dbReference>
<dbReference type="InterPro" id="IPR036170">
    <property type="entry name" value="YezG-like_sf"/>
</dbReference>
<comment type="caution">
    <text evidence="1">The sequence shown here is derived from an EMBL/GenBank/DDBJ whole genome shotgun (WGS) entry which is preliminary data.</text>
</comment>
<evidence type="ECO:0000313" key="1">
    <source>
        <dbReference type="EMBL" id="SIR67881.1"/>
    </source>
</evidence>
<sequence length="155" mass="18653">MNEIKLNSIYQQIAQTINETIPEEWSKVLMYGEIAEGTGTAFFFYYTSKSEVPIYSHDIPEIYSFNEEEYDKLWYQLLDELKLLSDEFKNNNQEQWTNLTFTLENTGKFKVDYDYEDLSDADDHERRVIWEYTRLGLLPESEYDKSILEEYLKKE</sequence>
<evidence type="ECO:0008006" key="3">
    <source>
        <dbReference type="Google" id="ProtNLM"/>
    </source>
</evidence>
<dbReference type="NCBIfam" id="TIGR01741">
    <property type="entry name" value="staph_tand_hypo"/>
    <property type="match status" value="1"/>
</dbReference>
<dbReference type="Pfam" id="PF04634">
    <property type="entry name" value="YezG-like"/>
    <property type="match status" value="1"/>
</dbReference>
<dbReference type="EMBL" id="FTMX01000005">
    <property type="protein sequence ID" value="SIR67881.1"/>
    <property type="molecule type" value="Genomic_DNA"/>
</dbReference>
<dbReference type="Proteomes" id="UP000185829">
    <property type="component" value="Unassembled WGS sequence"/>
</dbReference>
<dbReference type="Gene3D" id="3.30.500.20">
    <property type="entry name" value="BH3703-like domains"/>
    <property type="match status" value="1"/>
</dbReference>
<accession>A0A9X8WLF9</accession>
<reference evidence="1 2" key="1">
    <citation type="submission" date="2017-01" db="EMBL/GenBank/DDBJ databases">
        <authorList>
            <person name="Varghese N."/>
            <person name="Submissions S."/>
        </authorList>
    </citation>
    <scope>NUCLEOTIDE SEQUENCE [LARGE SCALE GENOMIC DNA]</scope>
    <source>
        <strain evidence="1 2">RUG2-6</strain>
    </source>
</reference>
<dbReference type="SUPFAM" id="SSF160424">
    <property type="entry name" value="BH3703-like"/>
    <property type="match status" value="1"/>
</dbReference>
<evidence type="ECO:0000313" key="2">
    <source>
        <dbReference type="Proteomes" id="UP000185829"/>
    </source>
</evidence>
<organism evidence="1 2">
    <name type="scientific">Peribacillus simplex</name>
    <dbReference type="NCBI Taxonomy" id="1478"/>
    <lineage>
        <taxon>Bacteria</taxon>
        <taxon>Bacillati</taxon>
        <taxon>Bacillota</taxon>
        <taxon>Bacilli</taxon>
        <taxon>Bacillales</taxon>
        <taxon>Bacillaceae</taxon>
        <taxon>Peribacillus</taxon>
    </lineage>
</organism>
<dbReference type="RefSeq" id="WP_076369078.1">
    <property type="nucleotide sequence ID" value="NZ_FTMX01000005.1"/>
</dbReference>
<proteinExistence type="predicted"/>